<evidence type="ECO:0000313" key="2">
    <source>
        <dbReference type="Proteomes" id="UP000320055"/>
    </source>
</evidence>
<accession>A0A563W2T7</accession>
<dbReference type="RefSeq" id="WP_186376337.1">
    <property type="nucleotide sequence ID" value="NZ_LR214410.1"/>
</dbReference>
<keyword evidence="2" id="KW-1185">Reference proteome</keyword>
<dbReference type="AlphaFoldDB" id="A0A563W2T7"/>
<sequence length="46" mass="5348">MTTRWSRLEIVDFVEKYKLPISAIHCTKGELKGETLKKIGSQLHFD</sequence>
<organism evidence="1 2">
    <name type="scientific">Hyella patelloides LEGE 07179</name>
    <dbReference type="NCBI Taxonomy" id="945734"/>
    <lineage>
        <taxon>Bacteria</taxon>
        <taxon>Bacillati</taxon>
        <taxon>Cyanobacteriota</taxon>
        <taxon>Cyanophyceae</taxon>
        <taxon>Pleurocapsales</taxon>
        <taxon>Hyellaceae</taxon>
        <taxon>Hyella</taxon>
    </lineage>
</organism>
<gene>
    <name evidence="1" type="ORF">H1P_6780002</name>
</gene>
<protein>
    <submittedName>
        <fullName evidence="1">Uncharacterized protein</fullName>
    </submittedName>
</protein>
<dbReference type="Proteomes" id="UP000320055">
    <property type="component" value="Unassembled WGS sequence"/>
</dbReference>
<proteinExistence type="predicted"/>
<name>A0A563W2T7_9CYAN</name>
<dbReference type="EMBL" id="CAACVJ010000643">
    <property type="protein sequence ID" value="VEP18029.1"/>
    <property type="molecule type" value="Genomic_DNA"/>
</dbReference>
<reference evidence="1 2" key="1">
    <citation type="submission" date="2019-01" db="EMBL/GenBank/DDBJ databases">
        <authorList>
            <person name="Brito A."/>
        </authorList>
    </citation>
    <scope>NUCLEOTIDE SEQUENCE [LARGE SCALE GENOMIC DNA]</scope>
    <source>
        <strain evidence="1">1</strain>
    </source>
</reference>
<evidence type="ECO:0000313" key="1">
    <source>
        <dbReference type="EMBL" id="VEP18029.1"/>
    </source>
</evidence>